<dbReference type="OrthoDB" id="5871812at2759"/>
<evidence type="ECO:0000259" key="3">
    <source>
        <dbReference type="Pfam" id="PF01705"/>
    </source>
</evidence>
<comment type="caution">
    <text evidence="4">The sequence shown here is derived from an EMBL/GenBank/DDBJ whole genome shotgun (WGS) entry which is preliminary data.</text>
</comment>
<evidence type="ECO:0000313" key="5">
    <source>
        <dbReference type="Proteomes" id="UP000024635"/>
    </source>
</evidence>
<organism evidence="4 5">
    <name type="scientific">Ancylostoma ceylanicum</name>
    <dbReference type="NCBI Taxonomy" id="53326"/>
    <lineage>
        <taxon>Eukaryota</taxon>
        <taxon>Metazoa</taxon>
        <taxon>Ecdysozoa</taxon>
        <taxon>Nematoda</taxon>
        <taxon>Chromadorea</taxon>
        <taxon>Rhabditida</taxon>
        <taxon>Rhabditina</taxon>
        <taxon>Rhabditomorpha</taxon>
        <taxon>Strongyloidea</taxon>
        <taxon>Ancylostomatidae</taxon>
        <taxon>Ancylostomatinae</taxon>
        <taxon>Ancylostoma</taxon>
    </lineage>
</organism>
<dbReference type="EMBL" id="JARK01001697">
    <property type="protein sequence ID" value="EYB82370.1"/>
    <property type="molecule type" value="Genomic_DNA"/>
</dbReference>
<evidence type="ECO:0000256" key="1">
    <source>
        <dbReference type="SAM" id="MobiDB-lite"/>
    </source>
</evidence>
<feature type="compositionally biased region" description="Basic and acidic residues" evidence="1">
    <location>
        <begin position="426"/>
        <end position="493"/>
    </location>
</feature>
<reference evidence="5" key="1">
    <citation type="journal article" date="2015" name="Nat. Genet.">
        <title>The genome and transcriptome of the zoonotic hookworm Ancylostoma ceylanicum identify infection-specific gene families.</title>
        <authorList>
            <person name="Schwarz E.M."/>
            <person name="Hu Y."/>
            <person name="Antoshechkin I."/>
            <person name="Miller M.M."/>
            <person name="Sternberg P.W."/>
            <person name="Aroian R.V."/>
        </authorList>
    </citation>
    <scope>NUCLEOTIDE SEQUENCE</scope>
    <source>
        <strain evidence="5">HY135</strain>
    </source>
</reference>
<dbReference type="STRING" id="53326.A0A016RVE8"/>
<feature type="region of interest" description="Disordered" evidence="1">
    <location>
        <begin position="343"/>
        <end position="493"/>
    </location>
</feature>
<gene>
    <name evidence="4" type="primary">Acey_s0361.g3473</name>
    <name evidence="4" type="ORF">Y032_0361g3473</name>
</gene>
<dbReference type="InterPro" id="IPR002619">
    <property type="entry name" value="CX"/>
</dbReference>
<feature type="transmembrane region" description="Helical" evidence="2">
    <location>
        <begin position="303"/>
        <end position="328"/>
    </location>
</feature>
<name>A0A016RVE8_9BILA</name>
<dbReference type="PANTHER" id="PTHR47520">
    <property type="entry name" value="CX DOMAIN-CONTAINING PROTEIN-RELATED"/>
    <property type="match status" value="1"/>
</dbReference>
<feature type="compositionally biased region" description="Pro residues" evidence="1">
    <location>
        <begin position="358"/>
        <end position="372"/>
    </location>
</feature>
<feature type="compositionally biased region" description="Basic and acidic residues" evidence="1">
    <location>
        <begin position="402"/>
        <end position="419"/>
    </location>
</feature>
<evidence type="ECO:0000256" key="2">
    <source>
        <dbReference type="SAM" id="Phobius"/>
    </source>
</evidence>
<feature type="domain" description="CX" evidence="3">
    <location>
        <begin position="261"/>
        <end position="295"/>
    </location>
</feature>
<keyword evidence="2" id="KW-0812">Transmembrane</keyword>
<accession>A0A016RVE8</accession>
<dbReference type="Pfam" id="PF01705">
    <property type="entry name" value="CX"/>
    <property type="match status" value="1"/>
</dbReference>
<keyword evidence="5" id="KW-1185">Reference proteome</keyword>
<keyword evidence="2" id="KW-0472">Membrane</keyword>
<protein>
    <recommendedName>
        <fullName evidence="3">CX domain-containing protein</fullName>
    </recommendedName>
</protein>
<proteinExistence type="predicted"/>
<dbReference type="Proteomes" id="UP000024635">
    <property type="component" value="Unassembled WGS sequence"/>
</dbReference>
<evidence type="ECO:0000313" key="4">
    <source>
        <dbReference type="EMBL" id="EYB82370.1"/>
    </source>
</evidence>
<dbReference type="AlphaFoldDB" id="A0A016RVE8"/>
<keyword evidence="2" id="KW-1133">Transmembrane helix</keyword>
<sequence>MSFARQTLASIAEKFREDRATSHVRFIRNNGADEAGAKSRGSAAAVRADLAVWNKINEKLTEWKDDDGEGDKVVERNAEYKLSKIGLCSYFITITQLKKSAFYRAALICNISPSQTGSPHVQLMRSSVAISIFILLDYSVDLGHSLEYEKNTGFLNGTGRGSRARGEAFRDALIREMRTGTIGLGIIAMESGKPVIQSASKEWEHDGRYYYWDNQQRRHQDEVLCYIRIEDLMQLSKKPTAANGTDDNSTQTGSADDPYVLLSKLQYRDGSRPSQITWACNEKDVKRCCGIECCSESDVAGGFTGAAILGLIVIVVLLCCCCVGGYACREWMTSSQARRDRQLMGGVGSTNPIQYARPPYPTRAGPGPPPGAPNQAQFWQPPPPPPNLAGANYPRQQYPKPKPREDKQSPPENGEKAAEKQSSPPADEKQEKKSSPPAAEKPEKENSPPADEKPEKKSSPPADEKPEKESSPPADEKPEKQSSAEKDDKKEDA</sequence>